<dbReference type="AlphaFoldDB" id="A0A433SAG6"/>
<name>A0A433SAG6_9BURK</name>
<organism evidence="1 2">
    <name type="scientific">Saezia sanguinis</name>
    <dbReference type="NCBI Taxonomy" id="1965230"/>
    <lineage>
        <taxon>Bacteria</taxon>
        <taxon>Pseudomonadati</taxon>
        <taxon>Pseudomonadota</taxon>
        <taxon>Betaproteobacteria</taxon>
        <taxon>Burkholderiales</taxon>
        <taxon>Saeziaceae</taxon>
        <taxon>Saezia</taxon>
    </lineage>
</organism>
<protein>
    <submittedName>
        <fullName evidence="1">Uncharacterized protein</fullName>
    </submittedName>
</protein>
<accession>A0A433SAG6</accession>
<sequence>MKLRSLFKKSDTEILLLKQSTKAIVFYVKNGKGLLYEKCGSYQNHGLCCLFWGAVPLIKFHGDEHMCPTCEQLVCAGYGLDSTEQSKLLLGQLGEKLNAPYTDIETSFNHLKPLLGLLQTGYYQLSDEALFPTDGNGRFFWAINNTPSVNPATAPAWDADRYSSPKPHYLLPSQVPGRFNMHRVQHYQQQDSCRAVAYYHCGSYLCTLLDGHHKATAAALQAKPVNTLVISGPQSIVYPHDKPKYFQFSHFTLTEKECITSFKRFAQHNDHKRMTDEETQTVLNFQNAAFDSYPWSDDILATSAHYHDATVLAALEFAGDLSEKRLHDILADRETVYASTVGYITNALFITQSQMAAPFAMQIYQSGLYKESWQDLFTQLSQHPSAEVSQFFLEFLIDDNGERPWLTKIANAYLDALPETSH</sequence>
<dbReference type="Proteomes" id="UP000286947">
    <property type="component" value="Unassembled WGS sequence"/>
</dbReference>
<evidence type="ECO:0000313" key="1">
    <source>
        <dbReference type="EMBL" id="RUS65728.1"/>
    </source>
</evidence>
<gene>
    <name evidence="1" type="ORF">CUZ56_02573</name>
</gene>
<keyword evidence="2" id="KW-1185">Reference proteome</keyword>
<reference evidence="1 2" key="1">
    <citation type="submission" date="2018-01" db="EMBL/GenBank/DDBJ databases">
        <title>Saezia sanguinis gen. nov., sp. nov., in the order Burkholderiales isolated from human blood.</title>
        <authorList>
            <person name="Medina-Pascual M.J."/>
            <person name="Valdezate S."/>
            <person name="Monzon S."/>
            <person name="Cuesta I."/>
            <person name="Carrasco G."/>
            <person name="Villalon P."/>
            <person name="Saez-Nieto J.A."/>
        </authorList>
    </citation>
    <scope>NUCLEOTIDE SEQUENCE [LARGE SCALE GENOMIC DNA]</scope>
    <source>
        <strain evidence="1 2">CNM695-12</strain>
    </source>
</reference>
<proteinExistence type="predicted"/>
<evidence type="ECO:0000313" key="2">
    <source>
        <dbReference type="Proteomes" id="UP000286947"/>
    </source>
</evidence>
<dbReference type="EMBL" id="PQSP01000009">
    <property type="protein sequence ID" value="RUS65728.1"/>
    <property type="molecule type" value="Genomic_DNA"/>
</dbReference>
<comment type="caution">
    <text evidence="1">The sequence shown here is derived from an EMBL/GenBank/DDBJ whole genome shotgun (WGS) entry which is preliminary data.</text>
</comment>